<reference evidence="6 7" key="1">
    <citation type="submission" date="2018-06" db="EMBL/GenBank/DDBJ databases">
        <title>Extensive metabolic versatility and redundancy in microbially diverse, dynamic hydrothermal sediments.</title>
        <authorList>
            <person name="Dombrowski N."/>
            <person name="Teske A."/>
            <person name="Baker B.J."/>
        </authorList>
    </citation>
    <scope>NUCLEOTIDE SEQUENCE [LARGE SCALE GENOMIC DNA]</scope>
    <source>
        <strain evidence="5">B34_G17</strain>
        <strain evidence="4">B66_G16</strain>
    </source>
</reference>
<evidence type="ECO:0000256" key="1">
    <source>
        <dbReference type="ARBA" id="ARBA00022676"/>
    </source>
</evidence>
<dbReference type="Proteomes" id="UP000278475">
    <property type="component" value="Unassembled WGS sequence"/>
</dbReference>
<protein>
    <submittedName>
        <fullName evidence="5">Phosphoribosyltransferase</fullName>
    </submittedName>
</protein>
<dbReference type="SUPFAM" id="SSF53271">
    <property type="entry name" value="PRTase-like"/>
    <property type="match status" value="1"/>
</dbReference>
<accession>A0A497EWH0</accession>
<dbReference type="InterPro" id="IPR029057">
    <property type="entry name" value="PRTase-like"/>
</dbReference>
<feature type="domain" description="Phosphoribosyltransferase" evidence="3">
    <location>
        <begin position="31"/>
        <end position="153"/>
    </location>
</feature>
<dbReference type="Proteomes" id="UP000272051">
    <property type="component" value="Unassembled WGS sequence"/>
</dbReference>
<name>A0A497EWH0_9CREN</name>
<keyword evidence="2 5" id="KW-0808">Transferase</keyword>
<dbReference type="EMBL" id="QMQX01000098">
    <property type="protein sequence ID" value="RLE51585.1"/>
    <property type="molecule type" value="Genomic_DNA"/>
</dbReference>
<proteinExistence type="predicted"/>
<dbReference type="PANTHER" id="PTHR43363:SF2">
    <property type="entry name" value="PHOSPHORIBOSYLTRANSFERASE"/>
    <property type="match status" value="1"/>
</dbReference>
<evidence type="ECO:0000313" key="5">
    <source>
        <dbReference type="EMBL" id="RLE51585.1"/>
    </source>
</evidence>
<evidence type="ECO:0000256" key="2">
    <source>
        <dbReference type="ARBA" id="ARBA00022679"/>
    </source>
</evidence>
<dbReference type="Gene3D" id="3.40.50.2020">
    <property type="match status" value="1"/>
</dbReference>
<dbReference type="GO" id="GO:0016757">
    <property type="term" value="F:glycosyltransferase activity"/>
    <property type="evidence" value="ECO:0007669"/>
    <property type="project" value="UniProtKB-KW"/>
</dbReference>
<dbReference type="EMBL" id="QMQV01000017">
    <property type="protein sequence ID" value="RLE49959.1"/>
    <property type="molecule type" value="Genomic_DNA"/>
</dbReference>
<dbReference type="Pfam" id="PF00156">
    <property type="entry name" value="Pribosyltran"/>
    <property type="match status" value="1"/>
</dbReference>
<comment type="caution">
    <text evidence="5">The sequence shown here is derived from an EMBL/GenBank/DDBJ whole genome shotgun (WGS) entry which is preliminary data.</text>
</comment>
<sequence>MVAPLEQSFVVVTWEDIENLSLKLFSLLKQSFLPDIIVGVARGGWIIARLLSDYLEIPNITSIKVEFYKGIREHSSEPLITQPLTVQVKDLKVLIVDDVADSGSSLLKAKQHVQHKGAKVVKTATLHLKPWSKIKPDYYAEVVSGWVIYPWEVKETMKNLLKNWRGEGLSRDQILSRLVNMGLRRHVVDKLLEEF</sequence>
<keyword evidence="1 5" id="KW-0328">Glycosyltransferase</keyword>
<evidence type="ECO:0000313" key="6">
    <source>
        <dbReference type="Proteomes" id="UP000272051"/>
    </source>
</evidence>
<dbReference type="PANTHER" id="PTHR43363">
    <property type="entry name" value="HYPOXANTHINE PHOSPHORIBOSYLTRANSFERASE"/>
    <property type="match status" value="1"/>
</dbReference>
<evidence type="ECO:0000313" key="4">
    <source>
        <dbReference type="EMBL" id="RLE49959.1"/>
    </source>
</evidence>
<evidence type="ECO:0000259" key="3">
    <source>
        <dbReference type="Pfam" id="PF00156"/>
    </source>
</evidence>
<evidence type="ECO:0000313" key="7">
    <source>
        <dbReference type="Proteomes" id="UP000278475"/>
    </source>
</evidence>
<gene>
    <name evidence="4" type="ORF">DRJ31_03085</name>
    <name evidence="5" type="ORF">DRJ33_05620</name>
</gene>
<dbReference type="CDD" id="cd06223">
    <property type="entry name" value="PRTases_typeI"/>
    <property type="match status" value="1"/>
</dbReference>
<dbReference type="InterPro" id="IPR000836">
    <property type="entry name" value="PRTase_dom"/>
</dbReference>
<dbReference type="AlphaFoldDB" id="A0A497EWH0"/>
<organism evidence="5 6">
    <name type="scientific">Thermoproteota archaeon</name>
    <dbReference type="NCBI Taxonomy" id="2056631"/>
    <lineage>
        <taxon>Archaea</taxon>
        <taxon>Thermoproteota</taxon>
    </lineage>
</organism>